<dbReference type="Pfam" id="PF12411">
    <property type="entry name" value="Choline_sulf_C"/>
    <property type="match status" value="1"/>
</dbReference>
<accession>A0ABY5GWU9</accession>
<evidence type="ECO:0000313" key="2">
    <source>
        <dbReference type="EMBL" id="UTW04046.1"/>
    </source>
</evidence>
<gene>
    <name evidence="2" type="ORF">KDX31_03235</name>
</gene>
<proteinExistence type="predicted"/>
<organism evidence="2 3">
    <name type="scientific">Amphritea atlantica</name>
    <dbReference type="NCBI Taxonomy" id="355243"/>
    <lineage>
        <taxon>Bacteria</taxon>
        <taxon>Pseudomonadati</taxon>
        <taxon>Pseudomonadota</taxon>
        <taxon>Gammaproteobacteria</taxon>
        <taxon>Oceanospirillales</taxon>
        <taxon>Oceanospirillaceae</taxon>
        <taxon>Amphritea</taxon>
    </lineage>
</organism>
<evidence type="ECO:0000313" key="3">
    <source>
        <dbReference type="Proteomes" id="UP001059950"/>
    </source>
</evidence>
<dbReference type="Proteomes" id="UP001059950">
    <property type="component" value="Chromosome"/>
</dbReference>
<evidence type="ECO:0000259" key="1">
    <source>
        <dbReference type="Pfam" id="PF12411"/>
    </source>
</evidence>
<dbReference type="EMBL" id="CP073344">
    <property type="protein sequence ID" value="UTW04046.1"/>
    <property type="molecule type" value="Genomic_DNA"/>
</dbReference>
<reference evidence="2" key="1">
    <citation type="submission" date="2021-04" db="EMBL/GenBank/DDBJ databases">
        <title>Oceanospirillales bacteria with DddD are important DMSP degraders in coastal seawater.</title>
        <authorList>
            <person name="Liu J."/>
        </authorList>
    </citation>
    <scope>NUCLEOTIDE SEQUENCE</scope>
    <source>
        <strain evidence="2">GY6</strain>
    </source>
</reference>
<keyword evidence="3" id="KW-1185">Reference proteome</keyword>
<name>A0ABY5GWU9_9GAMM</name>
<protein>
    <recommendedName>
        <fullName evidence="1">Choline sulfatase enzyme C-terminal domain-containing protein</fullName>
    </recommendedName>
</protein>
<dbReference type="InterPro" id="IPR025863">
    <property type="entry name" value="Choline_sulf_C_dom"/>
</dbReference>
<feature type="domain" description="Choline sulfatase enzyme C-terminal" evidence="1">
    <location>
        <begin position="65"/>
        <end position="100"/>
    </location>
</feature>
<dbReference type="InterPro" id="IPR017850">
    <property type="entry name" value="Alkaline_phosphatase_core_sf"/>
</dbReference>
<dbReference type="Gene3D" id="3.40.720.10">
    <property type="entry name" value="Alkaline Phosphatase, subunit A"/>
    <property type="match status" value="1"/>
</dbReference>
<dbReference type="SUPFAM" id="SSF53649">
    <property type="entry name" value="Alkaline phosphatase-like"/>
    <property type="match status" value="1"/>
</dbReference>
<sequence>MVSTTREPILMIPLGNFKFVHAPGDPDQLFNLSNDPQELTNLADSLVHSEMVAALRQEIADQVHEDVLWSQRRRRLVARSLMKGKITSWDFQPMVDASQQ</sequence>